<evidence type="ECO:0000256" key="1">
    <source>
        <dbReference type="ARBA" id="ARBA00022679"/>
    </source>
</evidence>
<dbReference type="InterPro" id="IPR010313">
    <property type="entry name" value="Glycine_N-acyltransferase"/>
</dbReference>
<feature type="domain" description="Glycine N-acyltransferase C-terminal" evidence="5">
    <location>
        <begin position="209"/>
        <end position="296"/>
    </location>
</feature>
<accession>A0A8B7AVQ4</accession>
<dbReference type="Gene3D" id="3.40.630.30">
    <property type="match status" value="1"/>
</dbReference>
<protein>
    <recommendedName>
        <fullName evidence="3">Glycine N-acyltransferase-like protein</fullName>
        <ecNumber evidence="3">2.3.1.-</ecNumber>
    </recommendedName>
</protein>
<keyword evidence="6" id="KW-1185">Reference proteome</keyword>
<reference evidence="7" key="1">
    <citation type="submission" date="2025-08" db="UniProtKB">
        <authorList>
            <consortium name="RefSeq"/>
        </authorList>
    </citation>
    <scope>IDENTIFICATION</scope>
</reference>
<dbReference type="OrthoDB" id="61870at2759"/>
<dbReference type="RefSeq" id="XP_007952033.1">
    <property type="nucleotide sequence ID" value="XM_007953842.1"/>
</dbReference>
<dbReference type="AlphaFoldDB" id="A0A8B7AVQ4"/>
<name>A0A8B7AVQ4_ORYAF</name>
<dbReference type="CTD" id="219970"/>
<evidence type="ECO:0000259" key="4">
    <source>
        <dbReference type="Pfam" id="PF06021"/>
    </source>
</evidence>
<dbReference type="PANTHER" id="PTHR15298:SF4">
    <property type="entry name" value="GLYCINE N-ACYLTRANSFERASE-LIKE PROTEIN 2"/>
    <property type="match status" value="1"/>
</dbReference>
<dbReference type="PANTHER" id="PTHR15298">
    <property type="entry name" value="L-COA N-ACYLTRANSFERASE-RELATED"/>
    <property type="match status" value="1"/>
</dbReference>
<dbReference type="InterPro" id="IPR013652">
    <property type="entry name" value="Glycine_N-acyltransferase_C"/>
</dbReference>
<evidence type="ECO:0000313" key="6">
    <source>
        <dbReference type="Proteomes" id="UP000694850"/>
    </source>
</evidence>
<dbReference type="GeneID" id="103208165"/>
<gene>
    <name evidence="7" type="primary">GLYATL2</name>
</gene>
<dbReference type="InterPro" id="IPR016181">
    <property type="entry name" value="Acyl_CoA_acyltransferase"/>
</dbReference>
<sequence length="300" mass="35124">MLVLQGSQDLHILFESLEESIPETQKVYGAIFNIKNKNPFNMEVLVDAWPDYQVVITRPKKEEMKDDLDHYTNTYHIFTKDLDKLEEVLRCPQVINWEQVFQIQGCQENLDKAIRNVSASKLVQVEYTKTMLFVPKLSTKHKTSSNDSMEQMDLFKMDKPDENSKKIKFQSIFLDSSHAELVNEQWSFGKNEKSLKYIQRCLQNFPGYSVLGPEGTPISWVVMEQSCELRMGYTVPRYRGQGYMRQISSHFGKFLIQKNIPFYLHVAHDNESTKNITKNLELKVCPCGWHQWICTPQKYC</sequence>
<dbReference type="SUPFAM" id="SSF55729">
    <property type="entry name" value="Acyl-CoA N-acyltransferases (Nat)"/>
    <property type="match status" value="1"/>
</dbReference>
<evidence type="ECO:0000256" key="3">
    <source>
        <dbReference type="RuleBase" id="RU368002"/>
    </source>
</evidence>
<dbReference type="GO" id="GO:0005739">
    <property type="term" value="C:mitochondrion"/>
    <property type="evidence" value="ECO:0007669"/>
    <property type="project" value="InterPro"/>
</dbReference>
<keyword evidence="1 3" id="KW-0808">Transferase</keyword>
<evidence type="ECO:0000256" key="2">
    <source>
        <dbReference type="ARBA" id="ARBA00023315"/>
    </source>
</evidence>
<organism evidence="6 7">
    <name type="scientific">Orycteropus afer afer</name>
    <dbReference type="NCBI Taxonomy" id="1230840"/>
    <lineage>
        <taxon>Eukaryota</taxon>
        <taxon>Metazoa</taxon>
        <taxon>Chordata</taxon>
        <taxon>Craniata</taxon>
        <taxon>Vertebrata</taxon>
        <taxon>Euteleostomi</taxon>
        <taxon>Mammalia</taxon>
        <taxon>Eutheria</taxon>
        <taxon>Afrotheria</taxon>
        <taxon>Tubulidentata</taxon>
        <taxon>Orycteropodidae</taxon>
        <taxon>Orycteropus</taxon>
    </lineage>
</organism>
<feature type="domain" description="Glycine N-acyltransferase N-terminal" evidence="4">
    <location>
        <begin position="1"/>
        <end position="206"/>
    </location>
</feature>
<dbReference type="Pfam" id="PF08444">
    <property type="entry name" value="Gly_acyl_tr_C"/>
    <property type="match status" value="1"/>
</dbReference>
<proteinExistence type="inferred from homology"/>
<dbReference type="Proteomes" id="UP000694850">
    <property type="component" value="Unplaced"/>
</dbReference>
<dbReference type="Pfam" id="PF06021">
    <property type="entry name" value="Gly_acyl_tr_N"/>
    <property type="match status" value="1"/>
</dbReference>
<keyword evidence="2 3" id="KW-0012">Acyltransferase</keyword>
<comment type="similarity">
    <text evidence="3">Belongs to the glycine N-acyltransferase family.</text>
</comment>
<evidence type="ECO:0000313" key="7">
    <source>
        <dbReference type="RefSeq" id="XP_007952033.1"/>
    </source>
</evidence>
<dbReference type="EC" id="2.3.1.-" evidence="3"/>
<dbReference type="GO" id="GO:0047961">
    <property type="term" value="F:glycine N-acyltransferase activity"/>
    <property type="evidence" value="ECO:0007669"/>
    <property type="project" value="InterPro"/>
</dbReference>
<evidence type="ECO:0000259" key="5">
    <source>
        <dbReference type="Pfam" id="PF08444"/>
    </source>
</evidence>
<dbReference type="InterPro" id="IPR015938">
    <property type="entry name" value="Glycine_N-acyltransferase_N"/>
</dbReference>